<evidence type="ECO:0000256" key="1">
    <source>
        <dbReference type="SAM" id="MobiDB-lite"/>
    </source>
</evidence>
<name>E9G1H8_DAPPU</name>
<proteinExistence type="predicted"/>
<dbReference type="Proteomes" id="UP000000305">
    <property type="component" value="Unassembled WGS sequence"/>
</dbReference>
<dbReference type="EMBL" id="GL732529">
    <property type="protein sequence ID" value="EFX86501.1"/>
    <property type="molecule type" value="Genomic_DNA"/>
</dbReference>
<gene>
    <name evidence="2" type="ORF">DAPPUDRAFT_97495</name>
</gene>
<reference evidence="2 3" key="1">
    <citation type="journal article" date="2011" name="Science">
        <title>The ecoresponsive genome of Daphnia pulex.</title>
        <authorList>
            <person name="Colbourne J.K."/>
            <person name="Pfrender M.E."/>
            <person name="Gilbert D."/>
            <person name="Thomas W.K."/>
            <person name="Tucker A."/>
            <person name="Oakley T.H."/>
            <person name="Tokishita S."/>
            <person name="Aerts A."/>
            <person name="Arnold G.J."/>
            <person name="Basu M.K."/>
            <person name="Bauer D.J."/>
            <person name="Caceres C.E."/>
            <person name="Carmel L."/>
            <person name="Casola C."/>
            <person name="Choi J.H."/>
            <person name="Detter J.C."/>
            <person name="Dong Q."/>
            <person name="Dusheyko S."/>
            <person name="Eads B.D."/>
            <person name="Frohlich T."/>
            <person name="Geiler-Samerotte K.A."/>
            <person name="Gerlach D."/>
            <person name="Hatcher P."/>
            <person name="Jogdeo S."/>
            <person name="Krijgsveld J."/>
            <person name="Kriventseva E.V."/>
            <person name="Kultz D."/>
            <person name="Laforsch C."/>
            <person name="Lindquist E."/>
            <person name="Lopez J."/>
            <person name="Manak J.R."/>
            <person name="Muller J."/>
            <person name="Pangilinan J."/>
            <person name="Patwardhan R.P."/>
            <person name="Pitluck S."/>
            <person name="Pritham E.J."/>
            <person name="Rechtsteiner A."/>
            <person name="Rho M."/>
            <person name="Rogozin I.B."/>
            <person name="Sakarya O."/>
            <person name="Salamov A."/>
            <person name="Schaack S."/>
            <person name="Shapiro H."/>
            <person name="Shiga Y."/>
            <person name="Skalitzky C."/>
            <person name="Smith Z."/>
            <person name="Souvorov A."/>
            <person name="Sung W."/>
            <person name="Tang Z."/>
            <person name="Tsuchiya D."/>
            <person name="Tu H."/>
            <person name="Vos H."/>
            <person name="Wang M."/>
            <person name="Wolf Y.I."/>
            <person name="Yamagata H."/>
            <person name="Yamada T."/>
            <person name="Ye Y."/>
            <person name="Shaw J.R."/>
            <person name="Andrews J."/>
            <person name="Crease T.J."/>
            <person name="Tang H."/>
            <person name="Lucas S.M."/>
            <person name="Robertson H.M."/>
            <person name="Bork P."/>
            <person name="Koonin E.V."/>
            <person name="Zdobnov E.M."/>
            <person name="Grigoriev I.V."/>
            <person name="Lynch M."/>
            <person name="Boore J.L."/>
        </authorList>
    </citation>
    <scope>NUCLEOTIDE SEQUENCE [LARGE SCALE GENOMIC DNA]</scope>
</reference>
<organism evidence="2 3">
    <name type="scientific">Daphnia pulex</name>
    <name type="common">Water flea</name>
    <dbReference type="NCBI Taxonomy" id="6669"/>
    <lineage>
        <taxon>Eukaryota</taxon>
        <taxon>Metazoa</taxon>
        <taxon>Ecdysozoa</taxon>
        <taxon>Arthropoda</taxon>
        <taxon>Crustacea</taxon>
        <taxon>Branchiopoda</taxon>
        <taxon>Diplostraca</taxon>
        <taxon>Cladocera</taxon>
        <taxon>Anomopoda</taxon>
        <taxon>Daphniidae</taxon>
        <taxon>Daphnia</taxon>
    </lineage>
</organism>
<evidence type="ECO:0000313" key="2">
    <source>
        <dbReference type="EMBL" id="EFX86501.1"/>
    </source>
</evidence>
<keyword evidence="3" id="KW-1185">Reference proteome</keyword>
<feature type="region of interest" description="Disordered" evidence="1">
    <location>
        <begin position="72"/>
        <end position="139"/>
    </location>
</feature>
<protein>
    <submittedName>
        <fullName evidence="2">Uncharacterized protein</fullName>
    </submittedName>
</protein>
<dbReference type="AlphaFoldDB" id="E9G1H8"/>
<feature type="compositionally biased region" description="Polar residues" evidence="1">
    <location>
        <begin position="82"/>
        <end position="110"/>
    </location>
</feature>
<dbReference type="HOGENOM" id="CLU_1847169_0_0_1"/>
<evidence type="ECO:0000313" key="3">
    <source>
        <dbReference type="Proteomes" id="UP000000305"/>
    </source>
</evidence>
<dbReference type="KEGG" id="dpx:DAPPUDRAFT_97495"/>
<sequence length="139" mass="15919">MCEIYYNFMNEINQEMFCGPSVVAIVKSLEQADLTEELNLVRLCRQEKRNLGYCGLITLIFTREKNPIEEWTVKSRDRQAAATPNSTPKKNTNGNLNQMLKKSDCSNMSCRQKDSSSSEEKGENTGEYNIGSSRRNRYS</sequence>
<dbReference type="InParanoid" id="E9G1H8"/>
<accession>E9G1H8</accession>
<feature type="compositionally biased region" description="Basic and acidic residues" evidence="1">
    <location>
        <begin position="111"/>
        <end position="124"/>
    </location>
</feature>